<dbReference type="EMBL" id="JABJRC010000006">
    <property type="protein sequence ID" value="NOL43452.1"/>
    <property type="molecule type" value="Genomic_DNA"/>
</dbReference>
<dbReference type="Proteomes" id="UP000534306">
    <property type="component" value="Unassembled WGS sequence"/>
</dbReference>
<dbReference type="RefSeq" id="WP_171676480.1">
    <property type="nucleotide sequence ID" value="NZ_BAAAGT010000014.1"/>
</dbReference>
<dbReference type="SUPFAM" id="SSF55347">
    <property type="entry name" value="Glyceraldehyde-3-phosphate dehydrogenase-like, C-terminal domain"/>
    <property type="match status" value="1"/>
</dbReference>
<evidence type="ECO:0000313" key="4">
    <source>
        <dbReference type="EMBL" id="NOL43452.1"/>
    </source>
</evidence>
<dbReference type="InterPro" id="IPR000683">
    <property type="entry name" value="Gfo/Idh/MocA-like_OxRdtase_N"/>
</dbReference>
<organism evidence="4 5">
    <name type="scientific">Kribbella sandramycini</name>
    <dbReference type="NCBI Taxonomy" id="60450"/>
    <lineage>
        <taxon>Bacteria</taxon>
        <taxon>Bacillati</taxon>
        <taxon>Actinomycetota</taxon>
        <taxon>Actinomycetes</taxon>
        <taxon>Propionibacteriales</taxon>
        <taxon>Kribbellaceae</taxon>
        <taxon>Kribbella</taxon>
    </lineage>
</organism>
<evidence type="ECO:0000313" key="3">
    <source>
        <dbReference type="EMBL" id="MBB6571140.1"/>
    </source>
</evidence>
<protein>
    <submittedName>
        <fullName evidence="4">Gfo/Idh/MocA family oxidoreductase</fullName>
    </submittedName>
    <submittedName>
        <fullName evidence="3">Putative dehydrogenase</fullName>
    </submittedName>
</protein>
<proteinExistence type="predicted"/>
<dbReference type="GO" id="GO:0000166">
    <property type="term" value="F:nucleotide binding"/>
    <property type="evidence" value="ECO:0007669"/>
    <property type="project" value="InterPro"/>
</dbReference>
<feature type="domain" description="GFO/IDH/MocA-like oxidoreductase" evidence="2">
    <location>
        <begin position="138"/>
        <end position="258"/>
    </location>
</feature>
<dbReference type="Proteomes" id="UP000553957">
    <property type="component" value="Unassembled WGS sequence"/>
</dbReference>
<dbReference type="Pfam" id="PF22725">
    <property type="entry name" value="GFO_IDH_MocA_C3"/>
    <property type="match status" value="1"/>
</dbReference>
<gene>
    <name evidence="3" type="ORF">HNR71_006777</name>
    <name evidence="4" type="ORF">HPO96_24720</name>
</gene>
<dbReference type="Gene3D" id="3.40.50.720">
    <property type="entry name" value="NAD(P)-binding Rossmann-like Domain"/>
    <property type="match status" value="1"/>
</dbReference>
<dbReference type="AlphaFoldDB" id="A0A7Y4L4V5"/>
<dbReference type="PANTHER" id="PTHR43249">
    <property type="entry name" value="UDP-N-ACETYL-2-AMINO-2-DEOXY-D-GLUCURONATE OXIDASE"/>
    <property type="match status" value="1"/>
</dbReference>
<evidence type="ECO:0000313" key="5">
    <source>
        <dbReference type="Proteomes" id="UP000534306"/>
    </source>
</evidence>
<dbReference type="InterPro" id="IPR052515">
    <property type="entry name" value="Gfo/Idh/MocA_Oxidoreductase"/>
</dbReference>
<dbReference type="EMBL" id="JACHKF010000001">
    <property type="protein sequence ID" value="MBB6571140.1"/>
    <property type="molecule type" value="Genomic_DNA"/>
</dbReference>
<reference evidence="3 6" key="2">
    <citation type="submission" date="2020-08" db="EMBL/GenBank/DDBJ databases">
        <title>Sequencing the genomes of 1000 actinobacteria strains.</title>
        <authorList>
            <person name="Klenk H.-P."/>
        </authorList>
    </citation>
    <scope>NUCLEOTIDE SEQUENCE [LARGE SCALE GENOMIC DNA]</scope>
    <source>
        <strain evidence="3 6">DSM 15626</strain>
    </source>
</reference>
<name>A0A7Y4L4V5_9ACTN</name>
<feature type="domain" description="Gfo/Idh/MocA-like oxidoreductase N-terminal" evidence="1">
    <location>
        <begin position="5"/>
        <end position="115"/>
    </location>
</feature>
<keyword evidence="5" id="KW-1185">Reference proteome</keyword>
<evidence type="ECO:0000313" key="6">
    <source>
        <dbReference type="Proteomes" id="UP000553957"/>
    </source>
</evidence>
<evidence type="ECO:0000259" key="1">
    <source>
        <dbReference type="Pfam" id="PF01408"/>
    </source>
</evidence>
<dbReference type="Gene3D" id="3.30.360.10">
    <property type="entry name" value="Dihydrodipicolinate Reductase, domain 2"/>
    <property type="match status" value="1"/>
</dbReference>
<dbReference type="InterPro" id="IPR055170">
    <property type="entry name" value="GFO_IDH_MocA-like_dom"/>
</dbReference>
<dbReference type="InterPro" id="IPR036291">
    <property type="entry name" value="NAD(P)-bd_dom_sf"/>
</dbReference>
<dbReference type="PANTHER" id="PTHR43249:SF1">
    <property type="entry name" value="D-GLUCOSIDE 3-DEHYDROGENASE"/>
    <property type="match status" value="1"/>
</dbReference>
<accession>A0A7Y4L4V5</accession>
<comment type="caution">
    <text evidence="4">The sequence shown here is derived from an EMBL/GenBank/DDBJ whole genome shotgun (WGS) entry which is preliminary data.</text>
</comment>
<dbReference type="SUPFAM" id="SSF51735">
    <property type="entry name" value="NAD(P)-binding Rossmann-fold domains"/>
    <property type="match status" value="1"/>
</dbReference>
<dbReference type="Pfam" id="PF01408">
    <property type="entry name" value="GFO_IDH_MocA"/>
    <property type="match status" value="1"/>
</dbReference>
<reference evidence="4 5" key="1">
    <citation type="submission" date="2020-05" db="EMBL/GenBank/DDBJ databases">
        <title>Genome sequence of Kribbella sandramycini ATCC 39419.</title>
        <authorList>
            <person name="Maclea K.S."/>
            <person name="Fair J.L."/>
        </authorList>
    </citation>
    <scope>NUCLEOTIDE SEQUENCE [LARGE SCALE GENOMIC DNA]</scope>
    <source>
        <strain evidence="4 5">ATCC 39419</strain>
    </source>
</reference>
<evidence type="ECO:0000259" key="2">
    <source>
        <dbReference type="Pfam" id="PF22725"/>
    </source>
</evidence>
<sequence>MTPAVALVGTSGYGRQHLYQLLAWHRDGLLRLAALVDLRFDDETRAVVAAAGAEPQWLHDLDLAGIDLVVVATPPHTHFALADQVLRGGCALYLEKPPVPLLSQLNELRAITPRRRAEVGFQYARSTIEAVEAALPTVGEVTRITAHGCLYRPDSYYTRSPWAGTWFHDGVAVFDGALFNPLAHVVHTALMLAQRIDNTWWPSQVEAELYAVHDITGDDTGVLRIRSAKGPVVVAVGTTAADVVQDPAITVHGTSGQVTVRHGDHGGPHPLLAALKDLDGTPDPLLDLDAMEPFVTVVNQAVELVGAPTRIAAPERLSGLIDRVVRTGSLFAELEARDD</sequence>